<evidence type="ECO:0000313" key="1">
    <source>
        <dbReference type="EMBL" id="RIY03262.1"/>
    </source>
</evidence>
<dbReference type="EMBL" id="QYRN01000001">
    <property type="protein sequence ID" value="RIY03262.1"/>
    <property type="molecule type" value="Genomic_DNA"/>
</dbReference>
<accession>A0A3A1WW68</accession>
<protein>
    <submittedName>
        <fullName evidence="1">Uncharacterized protein</fullName>
    </submittedName>
</protein>
<dbReference type="RefSeq" id="WP_119537920.1">
    <property type="nucleotide sequence ID" value="NZ_QYRN01000001.1"/>
</dbReference>
<dbReference type="OrthoDB" id="8441904at2"/>
<comment type="caution">
    <text evidence="1">The sequence shown here is derived from an EMBL/GenBank/DDBJ whole genome shotgun (WGS) entry which is preliminary data.</text>
</comment>
<proteinExistence type="predicted"/>
<sequence length="207" mass="22026">MSQPIDKATIVNRALGRLGQAPVFSLDGENHVTGHVDGVWDDVVAECFGLHDWSFCRRTTKLTRLAVEPGNGWSYGFALPGDRIGEPLLVLAAVAPAEHVLRDFSIEAGVLYARAANVWARCKVAVDPEAWDIGFRGAFVTALASALAVPMQSDQGLQDDLRAQAFGTPSQGGTGGQFGRLVAQNRAGSPVGSPFLRGDPLTDARWG</sequence>
<reference evidence="2" key="1">
    <citation type="submission" date="2018-09" db="EMBL/GenBank/DDBJ databases">
        <authorList>
            <person name="Tuo L."/>
        </authorList>
    </citation>
    <scope>NUCLEOTIDE SEQUENCE [LARGE SCALE GENOMIC DNA]</scope>
    <source>
        <strain evidence="2">M2BS4Y-1</strain>
    </source>
</reference>
<dbReference type="AlphaFoldDB" id="A0A3A1WW68"/>
<dbReference type="Proteomes" id="UP000265750">
    <property type="component" value="Unassembled WGS sequence"/>
</dbReference>
<keyword evidence="2" id="KW-1185">Reference proteome</keyword>
<name>A0A3A1WW68_9HYPH</name>
<organism evidence="1 2">
    <name type="scientific">Aureimonas flava</name>
    <dbReference type="NCBI Taxonomy" id="2320271"/>
    <lineage>
        <taxon>Bacteria</taxon>
        <taxon>Pseudomonadati</taxon>
        <taxon>Pseudomonadota</taxon>
        <taxon>Alphaproteobacteria</taxon>
        <taxon>Hyphomicrobiales</taxon>
        <taxon>Aurantimonadaceae</taxon>
        <taxon>Aureimonas</taxon>
    </lineage>
</organism>
<gene>
    <name evidence="1" type="ORF">D3218_00355</name>
</gene>
<evidence type="ECO:0000313" key="2">
    <source>
        <dbReference type="Proteomes" id="UP000265750"/>
    </source>
</evidence>